<dbReference type="EMBL" id="VWPC01000014">
    <property type="protein sequence ID" value="KAA5841178.1"/>
    <property type="molecule type" value="Genomic_DNA"/>
</dbReference>
<accession>A0AB34C3F4</accession>
<protein>
    <submittedName>
        <fullName evidence="1">Uncharacterized protein</fullName>
    </submittedName>
</protein>
<evidence type="ECO:0000313" key="1">
    <source>
        <dbReference type="EMBL" id="KAA5841178.1"/>
    </source>
</evidence>
<dbReference type="Proteomes" id="UP000323924">
    <property type="component" value="Unassembled WGS sequence"/>
</dbReference>
<evidence type="ECO:0000313" key="2">
    <source>
        <dbReference type="Proteomes" id="UP000323924"/>
    </source>
</evidence>
<reference evidence="1 2" key="1">
    <citation type="submission" date="2019-09" db="EMBL/GenBank/DDBJ databases">
        <authorList>
            <person name="Vacheron J."/>
            <person name="Dubost A."/>
            <person name="Prigent-Combaret C."/>
            <person name="Muller D."/>
        </authorList>
    </citation>
    <scope>NUCLEOTIDE SEQUENCE [LARGE SCALE GENOMIC DNA]</scope>
    <source>
        <strain evidence="1 2">JV497</strain>
    </source>
</reference>
<organism evidence="1 2">
    <name type="scientific">Pseudomonas chlororaphis</name>
    <dbReference type="NCBI Taxonomy" id="587753"/>
    <lineage>
        <taxon>Bacteria</taxon>
        <taxon>Pseudomonadati</taxon>
        <taxon>Pseudomonadota</taxon>
        <taxon>Gammaproteobacteria</taxon>
        <taxon>Pseudomonadales</taxon>
        <taxon>Pseudomonadaceae</taxon>
        <taxon>Pseudomonas</taxon>
    </lineage>
</organism>
<dbReference type="AlphaFoldDB" id="A0AB34C3F4"/>
<proteinExistence type="predicted"/>
<comment type="caution">
    <text evidence="1">The sequence shown here is derived from an EMBL/GenBank/DDBJ whole genome shotgun (WGS) entry which is preliminary data.</text>
</comment>
<sequence length="67" mass="7056">MKVNNDACCLDGCVVLGFIASKLAPTGGESGWLAKAVGNLDIGQWQVCVLSVVCTACCGFRLIEIYM</sequence>
<gene>
    <name evidence="1" type="ORF">F2A38_16980</name>
</gene>
<name>A0AB34C3F4_9PSED</name>